<sequence length="260" mass="28547">MTVYRRPDPIPRASAPREIGSALTPLREQNVDLNQLAAKQIFMAIVSKQWGANGYLPKEDELGEQLRVSRTVIREATKYLAAKSVVETRRRRGTAILDTQSWNLIDREITAWISESRQFPHFGEDLLGVLAHTQPALAERVALMRPSTVAALPEIAAQIKTAPNEERGDLILEFHERIAVAAGNPFLRSLTANAVEGLRVHHRGVLGAFVQSCRMADYSDTAAAISNGDGDKAKQILHAVFARASGRVDRLSPGRVADLA</sequence>
<dbReference type="Gene3D" id="1.20.120.530">
    <property type="entry name" value="GntR ligand-binding domain-like"/>
    <property type="match status" value="1"/>
</dbReference>
<dbReference type="InterPro" id="IPR008920">
    <property type="entry name" value="TF_FadR/GntR_C"/>
</dbReference>
<keyword evidence="3" id="KW-0804">Transcription</keyword>
<feature type="domain" description="HTH gntR-type" evidence="4">
    <location>
        <begin position="31"/>
        <end position="99"/>
    </location>
</feature>
<dbReference type="GO" id="GO:0003677">
    <property type="term" value="F:DNA binding"/>
    <property type="evidence" value="ECO:0007669"/>
    <property type="project" value="UniProtKB-KW"/>
</dbReference>
<organism evidence="5 6">
    <name type="scientific">Pararhizobium capsulatum DSM 1112</name>
    <dbReference type="NCBI Taxonomy" id="1121113"/>
    <lineage>
        <taxon>Bacteria</taxon>
        <taxon>Pseudomonadati</taxon>
        <taxon>Pseudomonadota</taxon>
        <taxon>Alphaproteobacteria</taxon>
        <taxon>Hyphomicrobiales</taxon>
        <taxon>Rhizobiaceae</taxon>
        <taxon>Rhizobium/Agrobacterium group</taxon>
        <taxon>Pararhizobium</taxon>
    </lineage>
</organism>
<name>A0ABU0BK53_9HYPH</name>
<dbReference type="SMART" id="SM00345">
    <property type="entry name" value="HTH_GNTR"/>
    <property type="match status" value="1"/>
</dbReference>
<dbReference type="EMBL" id="JAUSVF010000001">
    <property type="protein sequence ID" value="MDQ0318627.1"/>
    <property type="molecule type" value="Genomic_DNA"/>
</dbReference>
<accession>A0ABU0BK53</accession>
<keyword evidence="1" id="KW-0805">Transcription regulation</keyword>
<dbReference type="InterPro" id="IPR011711">
    <property type="entry name" value="GntR_C"/>
</dbReference>
<reference evidence="5 6" key="1">
    <citation type="submission" date="2023-07" db="EMBL/GenBank/DDBJ databases">
        <title>Genomic Encyclopedia of Type Strains, Phase IV (KMG-IV): sequencing the most valuable type-strain genomes for metagenomic binning, comparative biology and taxonomic classification.</title>
        <authorList>
            <person name="Goeker M."/>
        </authorList>
    </citation>
    <scope>NUCLEOTIDE SEQUENCE [LARGE SCALE GENOMIC DNA]</scope>
    <source>
        <strain evidence="5 6">DSM 1112</strain>
    </source>
</reference>
<dbReference type="SUPFAM" id="SSF46785">
    <property type="entry name" value="Winged helix' DNA-binding domain"/>
    <property type="match status" value="1"/>
</dbReference>
<dbReference type="SMART" id="SM00895">
    <property type="entry name" value="FCD"/>
    <property type="match status" value="1"/>
</dbReference>
<dbReference type="PANTHER" id="PTHR43537">
    <property type="entry name" value="TRANSCRIPTIONAL REGULATOR, GNTR FAMILY"/>
    <property type="match status" value="1"/>
</dbReference>
<evidence type="ECO:0000313" key="5">
    <source>
        <dbReference type="EMBL" id="MDQ0318627.1"/>
    </source>
</evidence>
<dbReference type="InterPro" id="IPR036390">
    <property type="entry name" value="WH_DNA-bd_sf"/>
</dbReference>
<evidence type="ECO:0000313" key="6">
    <source>
        <dbReference type="Proteomes" id="UP001230207"/>
    </source>
</evidence>
<dbReference type="PROSITE" id="PS50949">
    <property type="entry name" value="HTH_GNTR"/>
    <property type="match status" value="1"/>
</dbReference>
<keyword evidence="6" id="KW-1185">Reference proteome</keyword>
<comment type="caution">
    <text evidence="5">The sequence shown here is derived from an EMBL/GenBank/DDBJ whole genome shotgun (WGS) entry which is preliminary data.</text>
</comment>
<dbReference type="SUPFAM" id="SSF48008">
    <property type="entry name" value="GntR ligand-binding domain-like"/>
    <property type="match status" value="1"/>
</dbReference>
<dbReference type="Proteomes" id="UP001230207">
    <property type="component" value="Unassembled WGS sequence"/>
</dbReference>
<evidence type="ECO:0000256" key="3">
    <source>
        <dbReference type="ARBA" id="ARBA00023163"/>
    </source>
</evidence>
<dbReference type="PANTHER" id="PTHR43537:SF5">
    <property type="entry name" value="UXU OPERON TRANSCRIPTIONAL REGULATOR"/>
    <property type="match status" value="1"/>
</dbReference>
<evidence type="ECO:0000256" key="1">
    <source>
        <dbReference type="ARBA" id="ARBA00023015"/>
    </source>
</evidence>
<dbReference type="Gene3D" id="1.10.10.10">
    <property type="entry name" value="Winged helix-like DNA-binding domain superfamily/Winged helix DNA-binding domain"/>
    <property type="match status" value="1"/>
</dbReference>
<gene>
    <name evidence="5" type="ORF">QO002_000765</name>
</gene>
<dbReference type="InterPro" id="IPR000524">
    <property type="entry name" value="Tscrpt_reg_HTH_GntR"/>
</dbReference>
<dbReference type="PRINTS" id="PR00035">
    <property type="entry name" value="HTHGNTR"/>
</dbReference>
<protein>
    <submittedName>
        <fullName evidence="5">DNA-binding FadR family transcriptional regulator</fullName>
    </submittedName>
</protein>
<dbReference type="InterPro" id="IPR036388">
    <property type="entry name" value="WH-like_DNA-bd_sf"/>
</dbReference>
<keyword evidence="2 5" id="KW-0238">DNA-binding</keyword>
<evidence type="ECO:0000259" key="4">
    <source>
        <dbReference type="PROSITE" id="PS50949"/>
    </source>
</evidence>
<dbReference type="Pfam" id="PF00392">
    <property type="entry name" value="GntR"/>
    <property type="match status" value="1"/>
</dbReference>
<evidence type="ECO:0000256" key="2">
    <source>
        <dbReference type="ARBA" id="ARBA00023125"/>
    </source>
</evidence>
<dbReference type="Pfam" id="PF07729">
    <property type="entry name" value="FCD"/>
    <property type="match status" value="1"/>
</dbReference>
<proteinExistence type="predicted"/>